<organism evidence="8 9">
    <name type="scientific">Actinomycetospora aurantiaca</name>
    <dbReference type="NCBI Taxonomy" id="3129233"/>
    <lineage>
        <taxon>Bacteria</taxon>
        <taxon>Bacillati</taxon>
        <taxon>Actinomycetota</taxon>
        <taxon>Actinomycetes</taxon>
        <taxon>Pseudonocardiales</taxon>
        <taxon>Pseudonocardiaceae</taxon>
        <taxon>Actinomycetospora</taxon>
    </lineage>
</organism>
<keyword evidence="5 6" id="KW-0472">Membrane</keyword>
<dbReference type="PANTHER" id="PTHR40077:SF2">
    <property type="entry name" value="MEMBRANE PROTEIN"/>
    <property type="match status" value="1"/>
</dbReference>
<feature type="transmembrane region" description="Helical" evidence="6">
    <location>
        <begin position="79"/>
        <end position="98"/>
    </location>
</feature>
<keyword evidence="2" id="KW-1003">Cell membrane</keyword>
<evidence type="ECO:0000313" key="8">
    <source>
        <dbReference type="EMBL" id="MEJ2870348.1"/>
    </source>
</evidence>
<dbReference type="Pfam" id="PF12823">
    <property type="entry name" value="DUF3817"/>
    <property type="match status" value="1"/>
</dbReference>
<evidence type="ECO:0000259" key="7">
    <source>
        <dbReference type="Pfam" id="PF12823"/>
    </source>
</evidence>
<proteinExistence type="predicted"/>
<name>A0ABU8MSQ6_9PSEU</name>
<reference evidence="8 9" key="1">
    <citation type="submission" date="2024-03" db="EMBL/GenBank/DDBJ databases">
        <title>Actinomycetospora sp. OC33-EN08, a novel actinomycete isolated from wild orchid (Aerides multiflora).</title>
        <authorList>
            <person name="Suriyachadkun C."/>
        </authorList>
    </citation>
    <scope>NUCLEOTIDE SEQUENCE [LARGE SCALE GENOMIC DNA]</scope>
    <source>
        <strain evidence="8 9">OC33-EN08</strain>
    </source>
</reference>
<gene>
    <name evidence="8" type="ORF">WCD74_21440</name>
</gene>
<keyword evidence="4 6" id="KW-1133">Transmembrane helix</keyword>
<dbReference type="EMBL" id="JBBEGN010000012">
    <property type="protein sequence ID" value="MEJ2870348.1"/>
    <property type="molecule type" value="Genomic_DNA"/>
</dbReference>
<evidence type="ECO:0000256" key="1">
    <source>
        <dbReference type="ARBA" id="ARBA00004651"/>
    </source>
</evidence>
<evidence type="ECO:0000256" key="4">
    <source>
        <dbReference type="ARBA" id="ARBA00022989"/>
    </source>
</evidence>
<comment type="caution">
    <text evidence="8">The sequence shown here is derived from an EMBL/GenBank/DDBJ whole genome shotgun (WGS) entry which is preliminary data.</text>
</comment>
<sequence length="110" mass="11653">MTAPTDALTDKVVAAMRRYQVGAYVVGVGLLVLVLVAMPLKYFADQPLLVAIVGPVHGFLYMAYLALTADLGVKARWPVGRLLLVALAGTIPFVSFVAERKVTAPLRAGG</sequence>
<protein>
    <submittedName>
        <fullName evidence="8">DUF3817 domain-containing protein</fullName>
    </submittedName>
</protein>
<comment type="subcellular location">
    <subcellularLocation>
        <location evidence="1">Cell membrane</location>
        <topology evidence="1">Multi-pass membrane protein</topology>
    </subcellularLocation>
</comment>
<feature type="domain" description="DUF3817" evidence="7">
    <location>
        <begin position="17"/>
        <end position="103"/>
    </location>
</feature>
<evidence type="ECO:0000256" key="3">
    <source>
        <dbReference type="ARBA" id="ARBA00022692"/>
    </source>
</evidence>
<dbReference type="RefSeq" id="WP_337696913.1">
    <property type="nucleotide sequence ID" value="NZ_JBBEGN010000012.1"/>
</dbReference>
<evidence type="ECO:0000313" key="9">
    <source>
        <dbReference type="Proteomes" id="UP001385809"/>
    </source>
</evidence>
<accession>A0ABU8MSQ6</accession>
<feature type="transmembrane region" description="Helical" evidence="6">
    <location>
        <begin position="48"/>
        <end position="67"/>
    </location>
</feature>
<keyword evidence="3 6" id="KW-0812">Transmembrane</keyword>
<dbReference type="InterPro" id="IPR023845">
    <property type="entry name" value="DUF3817_TM"/>
</dbReference>
<feature type="transmembrane region" description="Helical" evidence="6">
    <location>
        <begin position="21"/>
        <end position="42"/>
    </location>
</feature>
<dbReference type="Proteomes" id="UP001385809">
    <property type="component" value="Unassembled WGS sequence"/>
</dbReference>
<dbReference type="NCBIfam" id="TIGR03954">
    <property type="entry name" value="integ_memb_HG"/>
    <property type="match status" value="1"/>
</dbReference>
<dbReference type="PANTHER" id="PTHR40077">
    <property type="entry name" value="MEMBRANE PROTEIN-RELATED"/>
    <property type="match status" value="1"/>
</dbReference>
<evidence type="ECO:0000256" key="6">
    <source>
        <dbReference type="SAM" id="Phobius"/>
    </source>
</evidence>
<evidence type="ECO:0000256" key="5">
    <source>
        <dbReference type="ARBA" id="ARBA00023136"/>
    </source>
</evidence>
<keyword evidence="9" id="KW-1185">Reference proteome</keyword>
<evidence type="ECO:0000256" key="2">
    <source>
        <dbReference type="ARBA" id="ARBA00022475"/>
    </source>
</evidence>